<evidence type="ECO:0000313" key="2">
    <source>
        <dbReference type="Proteomes" id="UP000824469"/>
    </source>
</evidence>
<feature type="non-terminal residue" evidence="1">
    <location>
        <position position="1"/>
    </location>
</feature>
<gene>
    <name evidence="1" type="ORF">KI387_011656</name>
</gene>
<dbReference type="EMBL" id="JAHRHJ020000009">
    <property type="protein sequence ID" value="KAH9300073.1"/>
    <property type="molecule type" value="Genomic_DNA"/>
</dbReference>
<dbReference type="Pfam" id="PF03386">
    <property type="entry name" value="ENOD93"/>
    <property type="match status" value="1"/>
</dbReference>
<keyword evidence="2" id="KW-1185">Reference proteome</keyword>
<proteinExistence type="predicted"/>
<dbReference type="PANTHER" id="PTHR33605:SF3">
    <property type="entry name" value="EARLY NODULIN-LIKE PROTEIN"/>
    <property type="match status" value="1"/>
</dbReference>
<dbReference type="OMA" id="LCILWIR"/>
<protein>
    <submittedName>
        <fullName evidence="1">Uncharacterized protein</fullName>
    </submittedName>
</protein>
<sequence length="111" mass="12165">VREFWAAKRQSFIIPSPSENNANAPLTPEEEKIRRAKRCTDEGVREGLKAGGIACVASAIPTLVGVRVIPWAKANLNYTAQALIISADQLTDGPHNVFGRITDLCILWIRP</sequence>
<comment type="caution">
    <text evidence="1">The sequence shown here is derived from an EMBL/GenBank/DDBJ whole genome shotgun (WGS) entry which is preliminary data.</text>
</comment>
<dbReference type="PANTHER" id="PTHR33605">
    <property type="entry name" value="EARLY NODULIN-93"/>
    <property type="match status" value="1"/>
</dbReference>
<name>A0AA38CJX5_TAXCH</name>
<dbReference type="AlphaFoldDB" id="A0AA38CJX5"/>
<dbReference type="InterPro" id="IPR005050">
    <property type="entry name" value="Enod93"/>
</dbReference>
<organism evidence="1 2">
    <name type="scientific">Taxus chinensis</name>
    <name type="common">Chinese yew</name>
    <name type="synonym">Taxus wallichiana var. chinensis</name>
    <dbReference type="NCBI Taxonomy" id="29808"/>
    <lineage>
        <taxon>Eukaryota</taxon>
        <taxon>Viridiplantae</taxon>
        <taxon>Streptophyta</taxon>
        <taxon>Embryophyta</taxon>
        <taxon>Tracheophyta</taxon>
        <taxon>Spermatophyta</taxon>
        <taxon>Pinopsida</taxon>
        <taxon>Pinidae</taxon>
        <taxon>Conifers II</taxon>
        <taxon>Cupressales</taxon>
        <taxon>Taxaceae</taxon>
        <taxon>Taxus</taxon>
    </lineage>
</organism>
<accession>A0AA38CJX5</accession>
<evidence type="ECO:0000313" key="1">
    <source>
        <dbReference type="EMBL" id="KAH9300073.1"/>
    </source>
</evidence>
<reference evidence="1 2" key="1">
    <citation type="journal article" date="2021" name="Nat. Plants">
        <title>The Taxus genome provides insights into paclitaxel biosynthesis.</title>
        <authorList>
            <person name="Xiong X."/>
            <person name="Gou J."/>
            <person name="Liao Q."/>
            <person name="Li Y."/>
            <person name="Zhou Q."/>
            <person name="Bi G."/>
            <person name="Li C."/>
            <person name="Du R."/>
            <person name="Wang X."/>
            <person name="Sun T."/>
            <person name="Guo L."/>
            <person name="Liang H."/>
            <person name="Lu P."/>
            <person name="Wu Y."/>
            <person name="Zhang Z."/>
            <person name="Ro D.K."/>
            <person name="Shang Y."/>
            <person name="Huang S."/>
            <person name="Yan J."/>
        </authorList>
    </citation>
    <scope>NUCLEOTIDE SEQUENCE [LARGE SCALE GENOMIC DNA]</scope>
    <source>
        <strain evidence="1">Ta-2019</strain>
    </source>
</reference>
<dbReference type="Proteomes" id="UP000824469">
    <property type="component" value="Unassembled WGS sequence"/>
</dbReference>
<feature type="non-terminal residue" evidence="1">
    <location>
        <position position="111"/>
    </location>
</feature>